<feature type="transmembrane region" description="Helical" evidence="7">
    <location>
        <begin position="285"/>
        <end position="310"/>
    </location>
</feature>
<evidence type="ECO:0000256" key="6">
    <source>
        <dbReference type="ARBA" id="ARBA00023136"/>
    </source>
</evidence>
<evidence type="ECO:0000256" key="7">
    <source>
        <dbReference type="RuleBase" id="RU363032"/>
    </source>
</evidence>
<dbReference type="CDD" id="cd06261">
    <property type="entry name" value="TM_PBP2"/>
    <property type="match status" value="2"/>
</dbReference>
<evidence type="ECO:0000256" key="3">
    <source>
        <dbReference type="ARBA" id="ARBA00022475"/>
    </source>
</evidence>
<comment type="similarity">
    <text evidence="7">Belongs to the binding-protein-dependent transport system permease family.</text>
</comment>
<dbReference type="GO" id="GO:0055085">
    <property type="term" value="P:transmembrane transport"/>
    <property type="evidence" value="ECO:0007669"/>
    <property type="project" value="InterPro"/>
</dbReference>
<evidence type="ECO:0000256" key="1">
    <source>
        <dbReference type="ARBA" id="ARBA00004651"/>
    </source>
</evidence>
<keyword evidence="6 7" id="KW-0472">Membrane</keyword>
<dbReference type="EMBL" id="JANATA010000004">
    <property type="protein sequence ID" value="MCP3428101.1"/>
    <property type="molecule type" value="Genomic_DNA"/>
</dbReference>
<accession>A0AA41X0H3</accession>
<evidence type="ECO:0000313" key="10">
    <source>
        <dbReference type="Proteomes" id="UP001165413"/>
    </source>
</evidence>
<feature type="domain" description="ABC transmembrane type-1" evidence="8">
    <location>
        <begin position="52"/>
        <end position="254"/>
    </location>
</feature>
<dbReference type="Proteomes" id="UP001165413">
    <property type="component" value="Unassembled WGS sequence"/>
</dbReference>
<proteinExistence type="inferred from homology"/>
<feature type="transmembrane region" description="Helical" evidence="7">
    <location>
        <begin position="87"/>
        <end position="107"/>
    </location>
</feature>
<feature type="transmembrane region" description="Helical" evidence="7">
    <location>
        <begin position="12"/>
        <end position="32"/>
    </location>
</feature>
<evidence type="ECO:0000256" key="4">
    <source>
        <dbReference type="ARBA" id="ARBA00022692"/>
    </source>
</evidence>
<feature type="transmembrane region" description="Helical" evidence="7">
    <location>
        <begin position="463"/>
        <end position="481"/>
    </location>
</feature>
<comment type="subcellular location">
    <subcellularLocation>
        <location evidence="1 7">Cell membrane</location>
        <topology evidence="1 7">Multi-pass membrane protein</topology>
    </subcellularLocation>
</comment>
<dbReference type="PANTHER" id="PTHR30183:SF2">
    <property type="entry name" value="IRON UTILIZATION PROTEIN"/>
    <property type="match status" value="1"/>
</dbReference>
<dbReference type="FunFam" id="1.10.3720.10:FF:000088">
    <property type="entry name" value="Iron(III) ABC transporter, permease protein"/>
    <property type="match status" value="1"/>
</dbReference>
<dbReference type="AlphaFoldDB" id="A0AA41X0H3"/>
<feature type="transmembrane region" description="Helical" evidence="7">
    <location>
        <begin position="52"/>
        <end position="75"/>
    </location>
</feature>
<dbReference type="GO" id="GO:0005886">
    <property type="term" value="C:plasma membrane"/>
    <property type="evidence" value="ECO:0007669"/>
    <property type="project" value="UniProtKB-SubCell"/>
</dbReference>
<evidence type="ECO:0000256" key="2">
    <source>
        <dbReference type="ARBA" id="ARBA00022448"/>
    </source>
</evidence>
<keyword evidence="2 7" id="KW-0813">Transport</keyword>
<protein>
    <submittedName>
        <fullName evidence="9">Iron ABC transporter permease</fullName>
    </submittedName>
</protein>
<keyword evidence="3" id="KW-1003">Cell membrane</keyword>
<evidence type="ECO:0000313" key="9">
    <source>
        <dbReference type="EMBL" id="MCP3428101.1"/>
    </source>
</evidence>
<dbReference type="InterPro" id="IPR035906">
    <property type="entry name" value="MetI-like_sf"/>
</dbReference>
<gene>
    <name evidence="9" type="ORF">NLF92_03965</name>
</gene>
<feature type="transmembrane region" description="Helical" evidence="7">
    <location>
        <begin position="322"/>
        <end position="347"/>
    </location>
</feature>
<feature type="transmembrane region" description="Helical" evidence="7">
    <location>
        <begin position="141"/>
        <end position="161"/>
    </location>
</feature>
<feature type="transmembrane region" description="Helical" evidence="7">
    <location>
        <begin position="237"/>
        <end position="255"/>
    </location>
</feature>
<keyword evidence="5 7" id="KW-1133">Transmembrane helix</keyword>
<dbReference type="Gene3D" id="1.10.3720.10">
    <property type="entry name" value="MetI-like"/>
    <property type="match status" value="2"/>
</dbReference>
<feature type="transmembrane region" description="Helical" evidence="7">
    <location>
        <begin position="514"/>
        <end position="533"/>
    </location>
</feature>
<comment type="caution">
    <text evidence="9">The sequence shown here is derived from an EMBL/GenBank/DDBJ whole genome shotgun (WGS) entry which is preliminary data.</text>
</comment>
<evidence type="ECO:0000259" key="8">
    <source>
        <dbReference type="PROSITE" id="PS50928"/>
    </source>
</evidence>
<dbReference type="PROSITE" id="PS50928">
    <property type="entry name" value="ABC_TM1"/>
    <property type="match status" value="2"/>
</dbReference>
<evidence type="ECO:0000256" key="5">
    <source>
        <dbReference type="ARBA" id="ARBA00022989"/>
    </source>
</evidence>
<reference evidence="9" key="1">
    <citation type="submission" date="2022-07" db="EMBL/GenBank/DDBJ databases">
        <title>Characterization of the Novel Bacterium Alteromonas immobilis LMIT006 and Alteromonas gregis LMIT007.</title>
        <authorList>
            <person name="Lin X."/>
        </authorList>
    </citation>
    <scope>NUCLEOTIDE SEQUENCE</scope>
    <source>
        <strain evidence="9">LMIT007</strain>
    </source>
</reference>
<keyword evidence="10" id="KW-1185">Reference proteome</keyword>
<dbReference type="PANTHER" id="PTHR30183">
    <property type="entry name" value="MOLYBDENUM TRANSPORT SYSTEM PERMEASE PROTEIN MODB"/>
    <property type="match status" value="1"/>
</dbReference>
<sequence>MTALRLHKRWFFSCLMICALVLLPVLSIYSAFTQFSLSLWQHLIDTTLGLYITNSLQLAIGVAVLSGFFGVSSAWLVSQYTFPGQRWLQWALLLPMAMPAYIIAYTYTGMLDPTGPLQYWLRDNFGGTGAVLPEIRSLGGAILMLSLVLFPYVYLLAKTAFAEQQQNMRDVSASLGITGWRYFFQVAIPIARPAIFTGIALAVMETLADYGTVQYFGVSTFTTGIFRTWFGMGEMHLASQLAAILASFVLLLIFWERYLRRDMAFYQTGQTETTSLRVPPKHIQYVCSGFCILLLSIAFIIPSVQLILWATMHFSLAQLSGYWALLSTTVSLAIIASLVTLGVAVMLSYAHRITQHPWLGYINQLSGVGYAIPGTVIAVGVLVPFGWFDRQLNFAWYAIFDHYIGLVLSGSMVILIFAYVVRFLSVALHNTQSGLDRIKPSMDDAALALGHSRWNIFKKIHMPLLRGSLFSALLLVFVDVLKELPATLILRPFNVNTLAVKAFEYASDERLIDAALPSLTIVLVGIIPVILLTRAMQFKRA</sequence>
<dbReference type="RefSeq" id="WP_254099131.1">
    <property type="nucleotide sequence ID" value="NZ_JANATA010000004.1"/>
</dbReference>
<dbReference type="InterPro" id="IPR000515">
    <property type="entry name" value="MetI-like"/>
</dbReference>
<feature type="transmembrane region" description="Helical" evidence="7">
    <location>
        <begin position="182"/>
        <end position="204"/>
    </location>
</feature>
<feature type="domain" description="ABC transmembrane type-1" evidence="8">
    <location>
        <begin position="326"/>
        <end position="532"/>
    </location>
</feature>
<name>A0AA41X0H3_9ALTE</name>
<organism evidence="9 10">
    <name type="scientific">Opacimonas viscosa</name>
    <dbReference type="NCBI Taxonomy" id="2961944"/>
    <lineage>
        <taxon>Bacteria</taxon>
        <taxon>Pseudomonadati</taxon>
        <taxon>Pseudomonadota</taxon>
        <taxon>Gammaproteobacteria</taxon>
        <taxon>Alteromonadales</taxon>
        <taxon>Alteromonadaceae</taxon>
        <taxon>Opacimonas</taxon>
    </lineage>
</organism>
<feature type="transmembrane region" description="Helical" evidence="7">
    <location>
        <begin position="368"/>
        <end position="388"/>
    </location>
</feature>
<keyword evidence="4 7" id="KW-0812">Transmembrane</keyword>
<dbReference type="Pfam" id="PF00528">
    <property type="entry name" value="BPD_transp_1"/>
    <property type="match status" value="2"/>
</dbReference>
<dbReference type="SUPFAM" id="SSF161098">
    <property type="entry name" value="MetI-like"/>
    <property type="match status" value="2"/>
</dbReference>
<feature type="transmembrane region" description="Helical" evidence="7">
    <location>
        <begin position="394"/>
        <end position="421"/>
    </location>
</feature>